<reference evidence="8" key="2">
    <citation type="submission" date="2025-09" db="UniProtKB">
        <authorList>
            <consortium name="Ensembl"/>
        </authorList>
    </citation>
    <scope>IDENTIFICATION</scope>
</reference>
<dbReference type="InterPro" id="IPR051261">
    <property type="entry name" value="NLR"/>
</dbReference>
<dbReference type="InterPro" id="IPR041267">
    <property type="entry name" value="NLRP_HD2"/>
</dbReference>
<dbReference type="Pfam" id="PF17776">
    <property type="entry name" value="NLRC4_HD2"/>
    <property type="match status" value="1"/>
</dbReference>
<dbReference type="InterPro" id="IPR027417">
    <property type="entry name" value="P-loop_NTPase"/>
</dbReference>
<dbReference type="FunFam" id="3.40.50.300:FF:000210">
    <property type="entry name" value="Si:dkey-16p6.1"/>
    <property type="match status" value="1"/>
</dbReference>
<keyword evidence="5" id="KW-0547">Nucleotide-binding</keyword>
<dbReference type="PROSITE" id="PS50837">
    <property type="entry name" value="NACHT"/>
    <property type="match status" value="1"/>
</dbReference>
<dbReference type="Pfam" id="PF17779">
    <property type="entry name" value="WHD_NOD2"/>
    <property type="match status" value="1"/>
</dbReference>
<name>A0A3Q4GZ47_NEOBR</name>
<evidence type="ECO:0000256" key="2">
    <source>
        <dbReference type="ARBA" id="ARBA00022490"/>
    </source>
</evidence>
<feature type="domain" description="NACHT" evidence="7">
    <location>
        <begin position="184"/>
        <end position="318"/>
    </location>
</feature>
<reference evidence="8" key="1">
    <citation type="submission" date="2025-08" db="UniProtKB">
        <authorList>
            <consortium name="Ensembl"/>
        </authorList>
    </citation>
    <scope>IDENTIFICATION</scope>
</reference>
<dbReference type="InterPro" id="IPR007111">
    <property type="entry name" value="NACHT_NTPase"/>
</dbReference>
<dbReference type="PANTHER" id="PTHR24106">
    <property type="entry name" value="NACHT, LRR AND CARD DOMAINS-CONTAINING"/>
    <property type="match status" value="1"/>
</dbReference>
<protein>
    <recommendedName>
        <fullName evidence="7">NACHT domain-containing protein</fullName>
    </recommendedName>
</protein>
<evidence type="ECO:0000256" key="1">
    <source>
        <dbReference type="ARBA" id="ARBA00004496"/>
    </source>
</evidence>
<dbReference type="InterPro" id="IPR032675">
    <property type="entry name" value="LRR_dom_sf"/>
</dbReference>
<dbReference type="Pfam" id="PF14484">
    <property type="entry name" value="FISNA"/>
    <property type="match status" value="1"/>
</dbReference>
<comment type="subcellular location">
    <subcellularLocation>
        <location evidence="1">Cytoplasm</location>
    </subcellularLocation>
</comment>
<evidence type="ECO:0000256" key="3">
    <source>
        <dbReference type="ARBA" id="ARBA00022614"/>
    </source>
</evidence>
<dbReference type="InterPro" id="IPR029495">
    <property type="entry name" value="NACHT-assoc"/>
</dbReference>
<evidence type="ECO:0000313" key="9">
    <source>
        <dbReference type="Proteomes" id="UP000261580"/>
    </source>
</evidence>
<evidence type="ECO:0000256" key="5">
    <source>
        <dbReference type="ARBA" id="ARBA00022741"/>
    </source>
</evidence>
<dbReference type="SUPFAM" id="SSF52047">
    <property type="entry name" value="RNI-like"/>
    <property type="match status" value="1"/>
</dbReference>
<keyword evidence="9" id="KW-1185">Reference proteome</keyword>
<proteinExistence type="predicted"/>
<dbReference type="SUPFAM" id="SSF52540">
    <property type="entry name" value="P-loop containing nucleoside triphosphate hydrolases"/>
    <property type="match status" value="1"/>
</dbReference>
<dbReference type="Pfam" id="PF05729">
    <property type="entry name" value="NACHT"/>
    <property type="match status" value="1"/>
</dbReference>
<dbReference type="InterPro" id="IPR041075">
    <property type="entry name" value="NOD1/2_WH"/>
</dbReference>
<dbReference type="GO" id="GO:0005737">
    <property type="term" value="C:cytoplasm"/>
    <property type="evidence" value="ECO:0007669"/>
    <property type="project" value="UniProtKB-SubCell"/>
</dbReference>
<dbReference type="Bgee" id="ENSNBRG00000009878">
    <property type="expression patterns" value="Expressed in zone of skin and 2 other cell types or tissues"/>
</dbReference>
<keyword evidence="2" id="KW-0963">Cytoplasm</keyword>
<dbReference type="SMART" id="SM01288">
    <property type="entry name" value="FISNA"/>
    <property type="match status" value="1"/>
</dbReference>
<dbReference type="Ensembl" id="ENSNBRT00000013069.1">
    <property type="protein sequence ID" value="ENSNBRP00000012708.1"/>
    <property type="gene ID" value="ENSNBRG00000009878.1"/>
</dbReference>
<dbReference type="GO" id="GO:0005524">
    <property type="term" value="F:ATP binding"/>
    <property type="evidence" value="ECO:0007669"/>
    <property type="project" value="UniProtKB-KW"/>
</dbReference>
<keyword evidence="6" id="KW-0067">ATP-binding</keyword>
<dbReference type="AlphaFoldDB" id="A0A3Q4GZ47"/>
<evidence type="ECO:0000259" key="7">
    <source>
        <dbReference type="PROSITE" id="PS50837"/>
    </source>
</evidence>
<evidence type="ECO:0000256" key="6">
    <source>
        <dbReference type="ARBA" id="ARBA00022840"/>
    </source>
</evidence>
<keyword evidence="4" id="KW-0677">Repeat</keyword>
<dbReference type="Gene3D" id="3.40.50.300">
    <property type="entry name" value="P-loop containing nucleotide triphosphate hydrolases"/>
    <property type="match status" value="1"/>
</dbReference>
<evidence type="ECO:0000256" key="4">
    <source>
        <dbReference type="ARBA" id="ARBA00022737"/>
    </source>
</evidence>
<dbReference type="Proteomes" id="UP000261580">
    <property type="component" value="Unassembled WGS sequence"/>
</dbReference>
<dbReference type="GeneTree" id="ENSGT01070000253760"/>
<organism evidence="8 9">
    <name type="scientific">Neolamprologus brichardi</name>
    <name type="common">Fairy cichlid</name>
    <name type="synonym">Lamprologus brichardi</name>
    <dbReference type="NCBI Taxonomy" id="32507"/>
    <lineage>
        <taxon>Eukaryota</taxon>
        <taxon>Metazoa</taxon>
        <taxon>Chordata</taxon>
        <taxon>Craniata</taxon>
        <taxon>Vertebrata</taxon>
        <taxon>Euteleostomi</taxon>
        <taxon>Actinopterygii</taxon>
        <taxon>Neopterygii</taxon>
        <taxon>Teleostei</taxon>
        <taxon>Neoteleostei</taxon>
        <taxon>Acanthomorphata</taxon>
        <taxon>Ovalentaria</taxon>
        <taxon>Cichlomorphae</taxon>
        <taxon>Cichliformes</taxon>
        <taxon>Cichlidae</taxon>
        <taxon>African cichlids</taxon>
        <taxon>Pseudocrenilabrinae</taxon>
        <taxon>Lamprologini</taxon>
        <taxon>Neolamprologus</taxon>
    </lineage>
</organism>
<keyword evidence="3" id="KW-0433">Leucine-rich repeat</keyword>
<dbReference type="Gene3D" id="3.80.10.10">
    <property type="entry name" value="Ribonuclease Inhibitor"/>
    <property type="match status" value="1"/>
</dbReference>
<accession>A0A3Q4GZ47</accession>
<sequence length="641" mass="73646">MMCYILYVCVPRDQQPRRRTASVGSECLSVNSNISKDDPPFFIVLYCMCTGQYTFSFLCTERRQRILFPTLVRAALCKVTLCFIRYRGRFQMIIFAGLQELLDEHKISLRKRCETVTEGSEETGRRTLLNRIYINLYITEGQSEDVNTQHEVRQLETGSKTKTLHEIPIKCHDIFKALSDKVIRVVLTYGVAGVGKTFSVQKFTLDWAEGLENQDVSVVVLLSFRELNLIRDGQYSLLELLQVFHPTLQKVTAEKLAVCKLLFIFDGLDESRLSLDFTKRSVMSDVTQKSTVTNLLTNLIEGNLLPSALIWITSRPAAVNQIPPTCVDRVTEVRGFTDAQKEEYFKKRFSNKELSSKIFSHIESSRSLHIMCGIPVFCWITATVLEHMLTGGQREELPKTMTDMYSHFLLDQTKRKIQKYHKASTPEDLLKLGRLAFEHLDKGNIMFYQEDLEQCGLDVTEASVYSGLCTEIFKRECVIFQKPIYCFVHLSIQEFLAAVYMNFGNKTTHVLFLDDFLSKVMEKSLKSKNGHLDLFVRFLHGLCLSSNRRLLRDLLGQRETCIMTLHNTMFCKMCFFFFYRLSSCELSEAHCEVVASALKSNPSHLTELNLSFNKLQDSEVKLLSAGLKNPNCRLETLRSVY</sequence>
<evidence type="ECO:0000313" key="8">
    <source>
        <dbReference type="Ensembl" id="ENSNBRP00000012708.1"/>
    </source>
</evidence>